<dbReference type="InterPro" id="IPR003593">
    <property type="entry name" value="AAA+_ATPase"/>
</dbReference>
<evidence type="ECO:0000313" key="14">
    <source>
        <dbReference type="EMBL" id="RHZ18703.1"/>
    </source>
</evidence>
<evidence type="ECO:0000256" key="7">
    <source>
        <dbReference type="ARBA" id="ARBA00022840"/>
    </source>
</evidence>
<dbReference type="Gene3D" id="1.20.1560.10">
    <property type="entry name" value="ABC transporter type 1, transmembrane domain"/>
    <property type="match status" value="2"/>
</dbReference>
<evidence type="ECO:0008006" key="16">
    <source>
        <dbReference type="Google" id="ProtNLM"/>
    </source>
</evidence>
<dbReference type="SUPFAM" id="SSF52540">
    <property type="entry name" value="P-loop containing nucleoside triphosphate hydrolases"/>
    <property type="match status" value="2"/>
</dbReference>
<proteinExistence type="inferred from homology"/>
<gene>
    <name evidence="14" type="ORF">DYB37_007772</name>
</gene>
<keyword evidence="7" id="KW-0067">ATP-binding</keyword>
<evidence type="ECO:0000259" key="12">
    <source>
        <dbReference type="PROSITE" id="PS50893"/>
    </source>
</evidence>
<feature type="transmembrane region" description="Helical" evidence="11">
    <location>
        <begin position="983"/>
        <end position="1014"/>
    </location>
</feature>
<dbReference type="GO" id="GO:0016887">
    <property type="term" value="F:ATP hydrolysis activity"/>
    <property type="evidence" value="ECO:0007669"/>
    <property type="project" value="InterPro"/>
</dbReference>
<protein>
    <recommendedName>
        <fullName evidence="16">ATP-binding Cassette (ABC) Superfamily</fullName>
    </recommendedName>
</protein>
<dbReference type="InterPro" id="IPR036640">
    <property type="entry name" value="ABC1_TM_sf"/>
</dbReference>
<evidence type="ECO:0000256" key="8">
    <source>
        <dbReference type="ARBA" id="ARBA00022989"/>
    </source>
</evidence>
<keyword evidence="9 11" id="KW-0472">Membrane</keyword>
<evidence type="ECO:0000256" key="1">
    <source>
        <dbReference type="ARBA" id="ARBA00004128"/>
    </source>
</evidence>
<evidence type="ECO:0000256" key="4">
    <source>
        <dbReference type="ARBA" id="ARBA00022692"/>
    </source>
</evidence>
<dbReference type="PROSITE" id="PS00211">
    <property type="entry name" value="ABC_TRANSPORTER_1"/>
    <property type="match status" value="2"/>
</dbReference>
<dbReference type="Pfam" id="PF00005">
    <property type="entry name" value="ABC_tran"/>
    <property type="match status" value="2"/>
</dbReference>
<comment type="caution">
    <text evidence="14">The sequence shown here is derived from an EMBL/GenBank/DDBJ whole genome shotgun (WGS) entry which is preliminary data.</text>
</comment>
<keyword evidence="6" id="KW-0547">Nucleotide-binding</keyword>
<evidence type="ECO:0000313" key="15">
    <source>
        <dbReference type="Proteomes" id="UP000285430"/>
    </source>
</evidence>
<dbReference type="VEuPathDB" id="FungiDB:H257_06941"/>
<dbReference type="InterPro" id="IPR011527">
    <property type="entry name" value="ABC1_TM_dom"/>
</dbReference>
<evidence type="ECO:0000259" key="13">
    <source>
        <dbReference type="PROSITE" id="PS50929"/>
    </source>
</evidence>
<dbReference type="InterPro" id="IPR027417">
    <property type="entry name" value="P-loop_NTPase"/>
</dbReference>
<evidence type="ECO:0000256" key="10">
    <source>
        <dbReference type="SAM" id="MobiDB-lite"/>
    </source>
</evidence>
<comment type="subcellular location">
    <subcellularLocation>
        <location evidence="1">Vacuole membrane</location>
        <topology evidence="1">Multi-pass membrane protein</topology>
    </subcellularLocation>
</comment>
<feature type="transmembrane region" description="Helical" evidence="11">
    <location>
        <begin position="113"/>
        <end position="134"/>
    </location>
</feature>
<dbReference type="Pfam" id="PF00664">
    <property type="entry name" value="ABC_membrane"/>
    <property type="match status" value="2"/>
</dbReference>
<feature type="region of interest" description="Disordered" evidence="10">
    <location>
        <begin position="1052"/>
        <end position="1073"/>
    </location>
</feature>
<evidence type="ECO:0000256" key="6">
    <source>
        <dbReference type="ARBA" id="ARBA00022741"/>
    </source>
</evidence>
<dbReference type="GO" id="GO:0140359">
    <property type="term" value="F:ABC-type transporter activity"/>
    <property type="evidence" value="ECO:0007669"/>
    <property type="project" value="InterPro"/>
</dbReference>
<dbReference type="FunFam" id="1.20.1560.10:FF:000013">
    <property type="entry name" value="ABC transporter C family member 2"/>
    <property type="match status" value="1"/>
</dbReference>
<feature type="transmembrane region" description="Helical" evidence="11">
    <location>
        <begin position="875"/>
        <end position="905"/>
    </location>
</feature>
<dbReference type="GO" id="GO:0005524">
    <property type="term" value="F:ATP binding"/>
    <property type="evidence" value="ECO:0007669"/>
    <property type="project" value="UniProtKB-KW"/>
</dbReference>
<organism evidence="14 15">
    <name type="scientific">Aphanomyces astaci</name>
    <name type="common">Crayfish plague agent</name>
    <dbReference type="NCBI Taxonomy" id="112090"/>
    <lineage>
        <taxon>Eukaryota</taxon>
        <taxon>Sar</taxon>
        <taxon>Stramenopiles</taxon>
        <taxon>Oomycota</taxon>
        <taxon>Saprolegniomycetes</taxon>
        <taxon>Saprolegniales</taxon>
        <taxon>Verrucalvaceae</taxon>
        <taxon>Aphanomyces</taxon>
    </lineage>
</organism>
<dbReference type="CDD" id="cd18579">
    <property type="entry name" value="ABC_6TM_ABCC_D1"/>
    <property type="match status" value="1"/>
</dbReference>
<dbReference type="InterPro" id="IPR044726">
    <property type="entry name" value="ABCC_6TM_D2"/>
</dbReference>
<dbReference type="PANTHER" id="PTHR24223">
    <property type="entry name" value="ATP-BINDING CASSETTE SUB-FAMILY C"/>
    <property type="match status" value="1"/>
</dbReference>
<dbReference type="PROSITE" id="PS50929">
    <property type="entry name" value="ABC_TM1F"/>
    <property type="match status" value="2"/>
</dbReference>
<dbReference type="InterPro" id="IPR044746">
    <property type="entry name" value="ABCC_6TM_D1"/>
</dbReference>
<dbReference type="InterPro" id="IPR050173">
    <property type="entry name" value="ABC_transporter_C-like"/>
</dbReference>
<evidence type="ECO:0000256" key="5">
    <source>
        <dbReference type="ARBA" id="ARBA00022737"/>
    </source>
</evidence>
<dbReference type="PANTHER" id="PTHR24223:SF443">
    <property type="entry name" value="MULTIDRUG-RESISTANCE LIKE PROTEIN 1, ISOFORM I"/>
    <property type="match status" value="1"/>
</dbReference>
<dbReference type="CDD" id="cd18580">
    <property type="entry name" value="ABC_6TM_ABCC_D2"/>
    <property type="match status" value="1"/>
</dbReference>
<keyword evidence="8 11" id="KW-1133">Transmembrane helix</keyword>
<keyword evidence="4 11" id="KW-0812">Transmembrane</keyword>
<feature type="transmembrane region" description="Helical" evidence="11">
    <location>
        <begin position="753"/>
        <end position="773"/>
    </location>
</feature>
<feature type="transmembrane region" description="Helical" evidence="11">
    <location>
        <begin position="793"/>
        <end position="821"/>
    </location>
</feature>
<keyword evidence="3" id="KW-0813">Transport</keyword>
<evidence type="ECO:0000256" key="9">
    <source>
        <dbReference type="ARBA" id="ARBA00023136"/>
    </source>
</evidence>
<feature type="region of interest" description="Disordered" evidence="10">
    <location>
        <begin position="1"/>
        <end position="20"/>
    </location>
</feature>
<feature type="domain" description="ABC transporter" evidence="12">
    <location>
        <begin position="1076"/>
        <end position="1306"/>
    </location>
</feature>
<feature type="transmembrane region" description="Helical" evidence="11">
    <location>
        <begin position="255"/>
        <end position="274"/>
    </location>
</feature>
<evidence type="ECO:0000256" key="3">
    <source>
        <dbReference type="ARBA" id="ARBA00022448"/>
    </source>
</evidence>
<evidence type="ECO:0000256" key="2">
    <source>
        <dbReference type="ARBA" id="ARBA00009726"/>
    </source>
</evidence>
<sequence length="1312" mass="143821">MTDFVALKSPGKQPPSKDDDVVADEVTWNNVPHPLETANLFSFVGVNWMGPLMSKGSKSTLVEENIWPLPHFDTSANQSKSFESHWAEQLELDSPNLALALFRTFKPRIIGSFLLYILSGAILMVQPIMIKSMLQYLTRYDQPNFTTSLGVTNGYALAALLTLLTFVSVTVGDFGQFLTNRLGCNAKIILMDNVFRKILRMSGHAKKTMTTGEIVTMASVDADRLFFGFMLGYWTLISPLMLLAVFILIGNELDWVSGLVGGLFMLLFLYFGFVSGKHVGQIRRHVLGVQSERVKLTNEVLQGIRVVKLYAWEESLAAQLAEIRSRELALLKSYQTHRILNTVFMSVAPVISLAACLMIYVARGFTLTTPLAFTALAYMNIARQPCTVFSTAVMGLSEAWASCQRITKFLVADEIPLLEHSHATTTDDESVPVIEISGGNFSWDATSKEVGAVPAAFEDMDGQQPSEGAAAIVDMETPPAAITLSNINLHIEPNTLTIVVGSVGSGKSSLISAILGEIHQVSGSHNVQAHFSYVNQEAWIQHATLKQNILFDSPYDDTLYHQVLAACQLETDLSMLPQGDATEIGERGINLSGGQKARVSLARALYHQRANVFLLDDPLSALDVHVANAVFDQCVQGLLKTKTTILVLNSHYHLLPKADRVILMAHGSIVGDGTYDQLKHTFPHLMSVAPTAKDDVGVQDAAAAGVADVVLNAASKEGANSRGQLVGQEDRQQGTVSASTYNLYFSSSGMNGVVVAGLIVVFYTVSQILVSALDWFMSYWSNDPALNSSVSTGWWYILLAVVAVATVYGRSLHVLLVAVACSRALHAKIFRAVVSAPVPTFFDVTPVGRILNRFSSDLDQIDSILPYFGMMVLQFLFQFFSVLVVCMITTPWILVLYVPLVYLFFKLQRYYNATSSELKRMEGTSRSPVVTKVSEAINGLSTIRAFNRTDRFLANQRVALDRHVSFSFVLSVSNRWFQLRLDWVASLLIVGVAFVSILTKSTIGLTAAGLSLTYSSQLSFYLSKVAIFSNMVENTMTAVERLGHFNSLESEDTGHDNTKGLTPPPPPSSWPQQGEITFTNYSMRYREHLELVLNNVNFTVKGGEKVGIVGRTGSGKSSLMAALFRMVPSATGTITLDGVDIASISVRTLRSRLTIIPQDPVLFSGSLRFNLDPSHTCSDEELWTALKCVHLDTFVGSLEFAVSEKGSNVSVGQRQLLCIARALLRKSKVVVLDEATANIDLETDRLIQHMIQDGFHGVTRLIIAHRLETILDSDRILVLDAGHVVEFDAPPTLLANPDSAFAHLASKAHVQL</sequence>
<dbReference type="GO" id="GO:0005774">
    <property type="term" value="C:vacuolar membrane"/>
    <property type="evidence" value="ECO:0007669"/>
    <property type="project" value="UniProtKB-SubCell"/>
</dbReference>
<feature type="transmembrane region" description="Helical" evidence="11">
    <location>
        <begin position="339"/>
        <end position="361"/>
    </location>
</feature>
<reference evidence="14 15" key="1">
    <citation type="submission" date="2018-08" db="EMBL/GenBank/DDBJ databases">
        <title>Aphanomyces genome sequencing and annotation.</title>
        <authorList>
            <person name="Minardi D."/>
            <person name="Oidtmann B."/>
            <person name="Van Der Giezen M."/>
            <person name="Studholme D.J."/>
        </authorList>
    </citation>
    <scope>NUCLEOTIDE SEQUENCE [LARGE SCALE GENOMIC DNA]</scope>
    <source>
        <strain evidence="14 15">Da</strain>
    </source>
</reference>
<accession>A0A418ETF0</accession>
<feature type="domain" description="ABC transporter" evidence="12">
    <location>
        <begin position="455"/>
        <end position="691"/>
    </location>
</feature>
<comment type="similarity">
    <text evidence="2">Belongs to the ABC transporter superfamily. ABCC family. Conjugate transporter (TC 3.A.1.208) subfamily.</text>
</comment>
<dbReference type="CDD" id="cd03250">
    <property type="entry name" value="ABCC_MRP_domain1"/>
    <property type="match status" value="1"/>
</dbReference>
<dbReference type="Proteomes" id="UP000285430">
    <property type="component" value="Unassembled WGS sequence"/>
</dbReference>
<feature type="domain" description="ABC transmembrane type-1" evidence="13">
    <location>
        <begin position="758"/>
        <end position="1034"/>
    </location>
</feature>
<feature type="domain" description="ABC transmembrane type-1" evidence="13">
    <location>
        <begin position="110"/>
        <end position="398"/>
    </location>
</feature>
<dbReference type="InterPro" id="IPR017871">
    <property type="entry name" value="ABC_transporter-like_CS"/>
</dbReference>
<feature type="transmembrane region" description="Helical" evidence="11">
    <location>
        <begin position="225"/>
        <end position="249"/>
    </location>
</feature>
<dbReference type="EMBL" id="QUTH01003544">
    <property type="protein sequence ID" value="RHZ18703.1"/>
    <property type="molecule type" value="Genomic_DNA"/>
</dbReference>
<keyword evidence="5" id="KW-0677">Repeat</keyword>
<name>A0A418ETF0_APHAT</name>
<feature type="transmembrane region" description="Helical" evidence="11">
    <location>
        <begin position="154"/>
        <end position="172"/>
    </location>
</feature>
<evidence type="ECO:0000256" key="11">
    <source>
        <dbReference type="SAM" id="Phobius"/>
    </source>
</evidence>
<dbReference type="PROSITE" id="PS50893">
    <property type="entry name" value="ABC_TRANSPORTER_2"/>
    <property type="match status" value="2"/>
</dbReference>
<dbReference type="SMART" id="SM00382">
    <property type="entry name" value="AAA"/>
    <property type="match status" value="2"/>
</dbReference>
<dbReference type="FunFam" id="3.40.50.300:FF:000997">
    <property type="entry name" value="Multidrug resistance-associated protein 1"/>
    <property type="match status" value="1"/>
</dbReference>
<dbReference type="CDD" id="cd03244">
    <property type="entry name" value="ABCC_MRP_domain2"/>
    <property type="match status" value="1"/>
</dbReference>
<dbReference type="FunFam" id="3.40.50.300:FF:000074">
    <property type="entry name" value="Multidrug resistance-associated protein 5 isoform 1"/>
    <property type="match status" value="1"/>
</dbReference>
<dbReference type="SUPFAM" id="SSF90123">
    <property type="entry name" value="ABC transporter transmembrane region"/>
    <property type="match status" value="2"/>
</dbReference>
<dbReference type="InterPro" id="IPR003439">
    <property type="entry name" value="ABC_transporter-like_ATP-bd"/>
</dbReference>
<dbReference type="Gene3D" id="3.40.50.300">
    <property type="entry name" value="P-loop containing nucleotide triphosphate hydrolases"/>
    <property type="match status" value="2"/>
</dbReference>